<evidence type="ECO:0000313" key="2">
    <source>
        <dbReference type="EMBL" id="SCM77165.1"/>
    </source>
</evidence>
<feature type="region of interest" description="Disordered" evidence="1">
    <location>
        <begin position="48"/>
        <end position="67"/>
    </location>
</feature>
<evidence type="ECO:0000256" key="1">
    <source>
        <dbReference type="SAM" id="MobiDB-lite"/>
    </source>
</evidence>
<dbReference type="EMBL" id="FMJD01000008">
    <property type="protein sequence ID" value="SCM77165.1"/>
    <property type="molecule type" value="Genomic_DNA"/>
</dbReference>
<proteinExistence type="predicted"/>
<reference evidence="2" key="1">
    <citation type="submission" date="2016-08" db="EMBL/GenBank/DDBJ databases">
        <authorList>
            <person name="Seilhamer J.J."/>
        </authorList>
    </citation>
    <scope>NUCLEOTIDE SEQUENCE</scope>
    <source>
        <strain evidence="2">86</strain>
    </source>
</reference>
<accession>A0A212LHZ4</accession>
<protein>
    <submittedName>
        <fullName evidence="2">Uncharacterized protein</fullName>
    </submittedName>
</protein>
<sequence length="84" mass="8995">MDRGRLGGTGFPFPKGRGKSWFCHARIAVIPDTTVHNTKAYKSIYLKSNANGRSPPSPPAAPALGGSVSAGVRRTLCLPQSSWW</sequence>
<name>A0A212LHZ4_9HYPH</name>
<gene>
    <name evidence="2" type="ORF">KL86PLE_40970</name>
</gene>
<dbReference type="AlphaFoldDB" id="A0A212LHZ4"/>
<organism evidence="2">
    <name type="scientific">uncultured Pleomorphomonas sp</name>
    <dbReference type="NCBI Taxonomy" id="442121"/>
    <lineage>
        <taxon>Bacteria</taxon>
        <taxon>Pseudomonadati</taxon>
        <taxon>Pseudomonadota</taxon>
        <taxon>Alphaproteobacteria</taxon>
        <taxon>Hyphomicrobiales</taxon>
        <taxon>Pleomorphomonadaceae</taxon>
        <taxon>Pleomorphomonas</taxon>
        <taxon>environmental samples</taxon>
    </lineage>
</organism>